<evidence type="ECO:0000313" key="10">
    <source>
        <dbReference type="EMBL" id="CAD8536550.1"/>
    </source>
</evidence>
<dbReference type="InterPro" id="IPR044845">
    <property type="entry name" value="HPAT/SRGT1-like"/>
</dbReference>
<protein>
    <recommendedName>
        <fullName evidence="9">Hydroxyproline O-arabinosyltransferase-like domain-containing protein</fullName>
    </recommendedName>
</protein>
<dbReference type="InterPro" id="IPR056508">
    <property type="entry name" value="HPAT-like"/>
</dbReference>
<evidence type="ECO:0000256" key="4">
    <source>
        <dbReference type="ARBA" id="ARBA00022692"/>
    </source>
</evidence>
<gene>
    <name evidence="10" type="ORF">CLEP1334_LOCUS11832</name>
</gene>
<accession>A0A7S0NV66</accession>
<evidence type="ECO:0000256" key="1">
    <source>
        <dbReference type="ARBA" id="ARBA00004167"/>
    </source>
</evidence>
<feature type="compositionally biased region" description="Pro residues" evidence="7">
    <location>
        <begin position="97"/>
        <end position="108"/>
    </location>
</feature>
<dbReference type="PANTHER" id="PTHR31485:SF7">
    <property type="entry name" value="PEPTIDYL SERINE ALPHA-GALACTOSYLTRANSFERASE"/>
    <property type="match status" value="1"/>
</dbReference>
<evidence type="ECO:0000256" key="8">
    <source>
        <dbReference type="SAM" id="Phobius"/>
    </source>
</evidence>
<dbReference type="PANTHER" id="PTHR31485">
    <property type="entry name" value="PEPTIDYL SERINE ALPHA-GALACTOSYLTRANSFERASE"/>
    <property type="match status" value="1"/>
</dbReference>
<keyword evidence="5 8" id="KW-1133">Transmembrane helix</keyword>
<dbReference type="SUPFAM" id="SSF81995">
    <property type="entry name" value="beta-sandwich domain of Sec23/24"/>
    <property type="match status" value="1"/>
</dbReference>
<dbReference type="AlphaFoldDB" id="A0A7S0NV66"/>
<dbReference type="EMBL" id="HBER01023640">
    <property type="protein sequence ID" value="CAD8536550.1"/>
    <property type="molecule type" value="Transcribed_RNA"/>
</dbReference>
<dbReference type="GO" id="GO:0016020">
    <property type="term" value="C:membrane"/>
    <property type="evidence" value="ECO:0007669"/>
    <property type="project" value="UniProtKB-SubCell"/>
</dbReference>
<keyword evidence="6 8" id="KW-0472">Membrane</keyword>
<evidence type="ECO:0000256" key="6">
    <source>
        <dbReference type="ARBA" id="ARBA00023136"/>
    </source>
</evidence>
<evidence type="ECO:0000256" key="5">
    <source>
        <dbReference type="ARBA" id="ARBA00022989"/>
    </source>
</evidence>
<evidence type="ECO:0000256" key="2">
    <source>
        <dbReference type="ARBA" id="ARBA00022676"/>
    </source>
</evidence>
<organism evidence="10">
    <name type="scientific">Calcidiscus leptoporus</name>
    <dbReference type="NCBI Taxonomy" id="127549"/>
    <lineage>
        <taxon>Eukaryota</taxon>
        <taxon>Haptista</taxon>
        <taxon>Haptophyta</taxon>
        <taxon>Prymnesiophyceae</taxon>
        <taxon>Coccolithales</taxon>
        <taxon>Calcidiscaceae</taxon>
        <taxon>Calcidiscus</taxon>
    </lineage>
</organism>
<keyword evidence="2" id="KW-0328">Glycosyltransferase</keyword>
<feature type="compositionally biased region" description="Low complexity" evidence="7">
    <location>
        <begin position="109"/>
        <end position="152"/>
    </location>
</feature>
<name>A0A7S0NV66_9EUKA</name>
<keyword evidence="3" id="KW-0808">Transferase</keyword>
<sequence length="608" mass="68770">MRAAPRRPRRLWWLVGYAGALLLWWRLVAYYFHSVTPTQLADESAKTTTGVKLPQMRWEELAALDEGIALPRLAADAPVERESPAVLPEQQLQQPQQPKPPQLQPQPQPQVRAQQQLQQLPQQQQQPPQGQQQKPQAQQQQKQQQQQPQQLQLPQAQLQAALSSAEALERLRSKCGGRSAWRPFHTLLTGQGTIYNGWQSRIMYFHWKKQAQAGGECTEMTGFTRLCASAEGKPDGLEKFIPSVFVKQLTTDVLKNYGHFGVLNRPHSVVEFFKDASLHERIKEEYVMVAETDHVLMKPVPNLASETEAAAHSFGYMHASSHHDKVVKMCWKEGDSSYLQPIGPSPLIIKKSELQRVAQKWLDCSYTLRGSPEPARIIQDWVLEMWAYAIAAASIGIRHKVAVLQIEPNAYARTREGFDSQGREYIFHYTYGIEYRLDGRPQGYNTIGEWSLDKRHYGGSYPPANLDPPPEAANPSTKYLWRAWNEAMEKEPEWPDSNAMGTIGWRREGATREEIERSALAKQVVGTDWTWAGIKTLSFLDGGKLKTPWGEGKWGVAFKPKGLPECVHAECLYVDFSGAAHHVSFQLPNAFKSLRVGDGEVVKGERIS</sequence>
<proteinExistence type="predicted"/>
<feature type="region of interest" description="Disordered" evidence="7">
    <location>
        <begin position="89"/>
        <end position="152"/>
    </location>
</feature>
<reference evidence="10" key="1">
    <citation type="submission" date="2021-01" db="EMBL/GenBank/DDBJ databases">
        <authorList>
            <person name="Corre E."/>
            <person name="Pelletier E."/>
            <person name="Niang G."/>
            <person name="Scheremetjew M."/>
            <person name="Finn R."/>
            <person name="Kale V."/>
            <person name="Holt S."/>
            <person name="Cochrane G."/>
            <person name="Meng A."/>
            <person name="Brown T."/>
            <person name="Cohen L."/>
        </authorList>
    </citation>
    <scope>NUCLEOTIDE SEQUENCE</scope>
    <source>
        <strain evidence="10">RCC1130</strain>
    </source>
</reference>
<evidence type="ECO:0000256" key="7">
    <source>
        <dbReference type="SAM" id="MobiDB-lite"/>
    </source>
</evidence>
<evidence type="ECO:0000259" key="9">
    <source>
        <dbReference type="Pfam" id="PF23452"/>
    </source>
</evidence>
<feature type="domain" description="Hydroxyproline O-arabinosyltransferase-like" evidence="9">
    <location>
        <begin position="184"/>
        <end position="495"/>
    </location>
</feature>
<comment type="subcellular location">
    <subcellularLocation>
        <location evidence="1">Membrane</location>
        <topology evidence="1">Single-pass membrane protein</topology>
    </subcellularLocation>
</comment>
<dbReference type="Pfam" id="PF23452">
    <property type="entry name" value="HPAT"/>
    <property type="match status" value="1"/>
</dbReference>
<dbReference type="GO" id="GO:0016757">
    <property type="term" value="F:glycosyltransferase activity"/>
    <property type="evidence" value="ECO:0007669"/>
    <property type="project" value="UniProtKB-KW"/>
</dbReference>
<evidence type="ECO:0000256" key="3">
    <source>
        <dbReference type="ARBA" id="ARBA00022679"/>
    </source>
</evidence>
<feature type="transmembrane region" description="Helical" evidence="8">
    <location>
        <begin position="12"/>
        <end position="32"/>
    </location>
</feature>
<keyword evidence="4 8" id="KW-0812">Transmembrane</keyword>